<dbReference type="PANTHER" id="PTHR10039:SF15">
    <property type="entry name" value="NACHT DOMAIN-CONTAINING PROTEIN"/>
    <property type="match status" value="1"/>
</dbReference>
<dbReference type="InterPro" id="IPR002110">
    <property type="entry name" value="Ankyrin_rpt"/>
</dbReference>
<organism evidence="5 6">
    <name type="scientific">Zopfia rhizophila CBS 207.26</name>
    <dbReference type="NCBI Taxonomy" id="1314779"/>
    <lineage>
        <taxon>Eukaryota</taxon>
        <taxon>Fungi</taxon>
        <taxon>Dikarya</taxon>
        <taxon>Ascomycota</taxon>
        <taxon>Pezizomycotina</taxon>
        <taxon>Dothideomycetes</taxon>
        <taxon>Dothideomycetes incertae sedis</taxon>
        <taxon>Zopfiaceae</taxon>
        <taxon>Zopfia</taxon>
    </lineage>
</organism>
<dbReference type="Gene3D" id="3.40.50.300">
    <property type="entry name" value="P-loop containing nucleotide triphosphate hydrolases"/>
    <property type="match status" value="1"/>
</dbReference>
<reference evidence="5" key="1">
    <citation type="journal article" date="2020" name="Stud. Mycol.">
        <title>101 Dothideomycetes genomes: a test case for predicting lifestyles and emergence of pathogens.</title>
        <authorList>
            <person name="Haridas S."/>
            <person name="Albert R."/>
            <person name="Binder M."/>
            <person name="Bloem J."/>
            <person name="Labutti K."/>
            <person name="Salamov A."/>
            <person name="Andreopoulos B."/>
            <person name="Baker S."/>
            <person name="Barry K."/>
            <person name="Bills G."/>
            <person name="Bluhm B."/>
            <person name="Cannon C."/>
            <person name="Castanera R."/>
            <person name="Culley D."/>
            <person name="Daum C."/>
            <person name="Ezra D."/>
            <person name="Gonzalez J."/>
            <person name="Henrissat B."/>
            <person name="Kuo A."/>
            <person name="Liang C."/>
            <person name="Lipzen A."/>
            <person name="Lutzoni F."/>
            <person name="Magnuson J."/>
            <person name="Mondo S."/>
            <person name="Nolan M."/>
            <person name="Ohm R."/>
            <person name="Pangilinan J."/>
            <person name="Park H.-J."/>
            <person name="Ramirez L."/>
            <person name="Alfaro M."/>
            <person name="Sun H."/>
            <person name="Tritt A."/>
            <person name="Yoshinaga Y."/>
            <person name="Zwiers L.-H."/>
            <person name="Turgeon B."/>
            <person name="Goodwin S."/>
            <person name="Spatafora J."/>
            <person name="Crous P."/>
            <person name="Grigoriev I."/>
        </authorList>
    </citation>
    <scope>NUCLEOTIDE SEQUENCE</scope>
    <source>
        <strain evidence="5">CBS 207.26</strain>
    </source>
</reference>
<keyword evidence="1" id="KW-0677">Repeat</keyword>
<dbReference type="Pfam" id="PF22939">
    <property type="entry name" value="WHD_GPIID"/>
    <property type="match status" value="1"/>
</dbReference>
<proteinExistence type="predicted"/>
<dbReference type="Pfam" id="PF12796">
    <property type="entry name" value="Ank_2"/>
    <property type="match status" value="1"/>
</dbReference>
<dbReference type="InterPro" id="IPR036770">
    <property type="entry name" value="Ankyrin_rpt-contain_sf"/>
</dbReference>
<feature type="repeat" description="ANK" evidence="2">
    <location>
        <begin position="606"/>
        <end position="630"/>
    </location>
</feature>
<feature type="domain" description="GPI inositol-deacylase winged helix" evidence="3">
    <location>
        <begin position="335"/>
        <end position="413"/>
    </location>
</feature>
<dbReference type="EMBL" id="ML994621">
    <property type="protein sequence ID" value="KAF2189350.1"/>
    <property type="molecule type" value="Genomic_DNA"/>
</dbReference>
<feature type="repeat" description="ANK" evidence="2">
    <location>
        <begin position="572"/>
        <end position="596"/>
    </location>
</feature>
<dbReference type="SUPFAM" id="SSF48403">
    <property type="entry name" value="Ankyrin repeat"/>
    <property type="match status" value="1"/>
</dbReference>
<feature type="non-terminal residue" evidence="5">
    <location>
        <position position="645"/>
    </location>
</feature>
<dbReference type="InterPro" id="IPR056884">
    <property type="entry name" value="NPHP3-like_N"/>
</dbReference>
<keyword evidence="6" id="KW-1185">Reference proteome</keyword>
<evidence type="ECO:0000259" key="4">
    <source>
        <dbReference type="Pfam" id="PF24883"/>
    </source>
</evidence>
<accession>A0A6A6EGU6</accession>
<dbReference type="Gene3D" id="1.25.40.20">
    <property type="entry name" value="Ankyrin repeat-containing domain"/>
    <property type="match status" value="1"/>
</dbReference>
<keyword evidence="2" id="KW-0040">ANK repeat</keyword>
<dbReference type="PANTHER" id="PTHR10039">
    <property type="entry name" value="AMELOGENIN"/>
    <property type="match status" value="1"/>
</dbReference>
<dbReference type="PROSITE" id="PS50297">
    <property type="entry name" value="ANK_REP_REGION"/>
    <property type="match status" value="2"/>
</dbReference>
<sequence>MSQGFRKFVRGQEDDAILKWLTPIDYALQQSDHLSRQQPGTGQWVLDCPEFREWRETDKKTLFCYGFPGTGKTIIASMVVDHLQTTYQNYPNQNGHDRDEKFGIAFVYYDFQMCDQQKPVAILASLVRQLVQEQPCVPESVKYLYNDHKSKPSSSLRIGAFSKVLQSIVSGYTRVFIVIDALDECREPDRSAVLSEISQLQAEARINLFTTSRPGQRIQTEIEKRFPMMRSVEISARDDDVGKYIDGHMLQLSLLDDENDDLSEETKMKIKADIKTKIIGAANGVFLLAQIHFDGLIDKVTPNEITVALDTLPKGKDSLAQAYGKTINRIRSQPQGFRLLAERVLSLLTGAKRLLALSELRHALAVKAGASTLNEGDLPITTAIVSACAGLVTVDKAGHIVRLLHDTTREYLETHMFCIKPEEDPRSLEDPMIFDVQKNDIATADTQGTVMTICVTYLSFDAFEGGFCQTDDEFEERLRSNPLYNYAAQNWGHHARKASLSQCAINFLESRAKVEASSQALLANQRNSWDSSYSQRFPRHMTGLHLAAYFGLEKATNALLSRRHEPDLTDSDGRTPLSYAAEHGYGAVVKLLLDTGKVNADSTSDLGLTPLSYASKTGYEAVVKLLFDTGKVNVDSGSITGRTPL</sequence>
<evidence type="ECO:0000256" key="1">
    <source>
        <dbReference type="ARBA" id="ARBA00022737"/>
    </source>
</evidence>
<dbReference type="SUPFAM" id="SSF52540">
    <property type="entry name" value="P-loop containing nucleoside triphosphate hydrolases"/>
    <property type="match status" value="1"/>
</dbReference>
<evidence type="ECO:0000313" key="5">
    <source>
        <dbReference type="EMBL" id="KAF2189350.1"/>
    </source>
</evidence>
<dbReference type="InterPro" id="IPR027417">
    <property type="entry name" value="P-loop_NTPase"/>
</dbReference>
<gene>
    <name evidence="5" type="ORF">K469DRAFT_659485</name>
</gene>
<protein>
    <submittedName>
        <fullName evidence="5">Ankyrin</fullName>
    </submittedName>
</protein>
<dbReference type="SMART" id="SM00248">
    <property type="entry name" value="ANK"/>
    <property type="match status" value="3"/>
</dbReference>
<name>A0A6A6EGU6_9PEZI</name>
<dbReference type="AlphaFoldDB" id="A0A6A6EGU6"/>
<dbReference type="OrthoDB" id="195446at2759"/>
<dbReference type="InterPro" id="IPR054471">
    <property type="entry name" value="GPIID_WHD"/>
</dbReference>
<feature type="domain" description="Nephrocystin 3-like N-terminal" evidence="4">
    <location>
        <begin position="40"/>
        <end position="213"/>
    </location>
</feature>
<dbReference type="PROSITE" id="PS50088">
    <property type="entry name" value="ANK_REPEAT"/>
    <property type="match status" value="2"/>
</dbReference>
<evidence type="ECO:0000259" key="3">
    <source>
        <dbReference type="Pfam" id="PF22939"/>
    </source>
</evidence>
<evidence type="ECO:0000256" key="2">
    <source>
        <dbReference type="PROSITE-ProRule" id="PRU00023"/>
    </source>
</evidence>
<dbReference type="Proteomes" id="UP000800200">
    <property type="component" value="Unassembled WGS sequence"/>
</dbReference>
<evidence type="ECO:0000313" key="6">
    <source>
        <dbReference type="Proteomes" id="UP000800200"/>
    </source>
</evidence>
<dbReference type="Pfam" id="PF24883">
    <property type="entry name" value="NPHP3_N"/>
    <property type="match status" value="1"/>
</dbReference>